<dbReference type="InterPro" id="IPR001251">
    <property type="entry name" value="CRAL-TRIO_dom"/>
</dbReference>
<reference evidence="3 5" key="1">
    <citation type="journal article" date="2018" name="Genome Biol. Evol.">
        <title>Multiple Roots of Fruiting Body Formation in Amoebozoa.</title>
        <authorList>
            <person name="Hillmann F."/>
            <person name="Forbes G."/>
            <person name="Novohradska S."/>
            <person name="Ferling I."/>
            <person name="Riege K."/>
            <person name="Groth M."/>
            <person name="Westermann M."/>
            <person name="Marz M."/>
            <person name="Spaller T."/>
            <person name="Winckler T."/>
            <person name="Schaap P."/>
            <person name="Glockner G."/>
        </authorList>
    </citation>
    <scope>NUCLEOTIDE SEQUENCE [LARGE SCALE GENOMIC DNA]</scope>
    <source>
        <strain evidence="3 5">Jena</strain>
    </source>
</reference>
<proteinExistence type="predicted"/>
<dbReference type="SMART" id="SM00516">
    <property type="entry name" value="SEC14"/>
    <property type="match status" value="1"/>
</dbReference>
<dbReference type="InterPro" id="IPR036865">
    <property type="entry name" value="CRAL-TRIO_dom_sf"/>
</dbReference>
<dbReference type="Gene3D" id="3.40.525.10">
    <property type="entry name" value="CRAL-TRIO lipid binding domain"/>
    <property type="match status" value="1"/>
</dbReference>
<protein>
    <submittedName>
        <fullName evidence="3">Protein tyrosine phosphatase, non-receptor type 9</fullName>
    </submittedName>
</protein>
<keyword evidence="3" id="KW-0675">Receptor</keyword>
<evidence type="ECO:0000313" key="3">
    <source>
        <dbReference type="EMBL" id="PRP79558.1"/>
    </source>
</evidence>
<evidence type="ECO:0000313" key="5">
    <source>
        <dbReference type="Proteomes" id="UP000241769"/>
    </source>
</evidence>
<dbReference type="GO" id="GO:1902936">
    <property type="term" value="F:phosphatidylinositol bisphosphate binding"/>
    <property type="evidence" value="ECO:0007669"/>
    <property type="project" value="TreeGrafter"/>
</dbReference>
<dbReference type="OrthoDB" id="10051650at2759"/>
<evidence type="ECO:0000259" key="2">
    <source>
        <dbReference type="PROSITE" id="PS50191"/>
    </source>
</evidence>
<feature type="compositionally biased region" description="Basic and acidic residues" evidence="1">
    <location>
        <begin position="69"/>
        <end position="81"/>
    </location>
</feature>
<dbReference type="PANTHER" id="PTHR10174">
    <property type="entry name" value="ALPHA-TOCOPHEROL TRANSFER PROTEIN-RELATED"/>
    <property type="match status" value="1"/>
</dbReference>
<dbReference type="EMBL" id="MDYQ01000180">
    <property type="protein sequence ID" value="PRP79558.1"/>
    <property type="molecule type" value="Genomic_DNA"/>
</dbReference>
<dbReference type="AlphaFoldDB" id="A0A2P6N6I3"/>
<feature type="compositionally biased region" description="Basic and acidic residues" evidence="1">
    <location>
        <begin position="112"/>
        <end position="142"/>
    </location>
</feature>
<dbReference type="InterPro" id="IPR036273">
    <property type="entry name" value="CRAL/TRIO_N_dom_sf"/>
</dbReference>
<dbReference type="SUPFAM" id="SSF52087">
    <property type="entry name" value="CRAL/TRIO domain"/>
    <property type="match status" value="1"/>
</dbReference>
<feature type="compositionally biased region" description="Polar residues" evidence="1">
    <location>
        <begin position="158"/>
        <end position="171"/>
    </location>
</feature>
<keyword evidence="5" id="KW-1185">Reference proteome</keyword>
<dbReference type="InParanoid" id="A0A2P6N6I3"/>
<dbReference type="CDD" id="cd00170">
    <property type="entry name" value="SEC14"/>
    <property type="match status" value="1"/>
</dbReference>
<dbReference type="GO" id="GO:0016020">
    <property type="term" value="C:membrane"/>
    <property type="evidence" value="ECO:0007669"/>
    <property type="project" value="TreeGrafter"/>
</dbReference>
<dbReference type="STRING" id="1890364.A0A2P6N6I3"/>
<dbReference type="PROSITE" id="PS50191">
    <property type="entry name" value="CRAL_TRIO"/>
    <property type="match status" value="1"/>
</dbReference>
<name>A0A2P6N6I3_9EUKA</name>
<feature type="domain" description="CRAL-TRIO" evidence="2">
    <location>
        <begin position="255"/>
        <end position="415"/>
    </location>
</feature>
<evidence type="ECO:0000256" key="1">
    <source>
        <dbReference type="SAM" id="MobiDB-lite"/>
    </source>
</evidence>
<dbReference type="SUPFAM" id="SSF46938">
    <property type="entry name" value="CRAL/TRIO N-terminal domain"/>
    <property type="match status" value="1"/>
</dbReference>
<organism evidence="3 5">
    <name type="scientific">Planoprotostelium fungivorum</name>
    <dbReference type="NCBI Taxonomy" id="1890364"/>
    <lineage>
        <taxon>Eukaryota</taxon>
        <taxon>Amoebozoa</taxon>
        <taxon>Evosea</taxon>
        <taxon>Variosea</taxon>
        <taxon>Cavosteliida</taxon>
        <taxon>Cavosteliaceae</taxon>
        <taxon>Planoprotostelium</taxon>
    </lineage>
</organism>
<dbReference type="EMBL" id="MDYQ01000089">
    <property type="protein sequence ID" value="PRP83098.1"/>
    <property type="molecule type" value="Genomic_DNA"/>
</dbReference>
<evidence type="ECO:0000313" key="4">
    <source>
        <dbReference type="EMBL" id="PRP83098.1"/>
    </source>
</evidence>
<dbReference type="PANTHER" id="PTHR10174:SF208">
    <property type="entry name" value="CRAL-TRIO DOMAIN-CONTAINING PROTEIN DDB_G0278031"/>
    <property type="match status" value="1"/>
</dbReference>
<gene>
    <name evidence="4" type="ORF">PROFUN_09777</name>
    <name evidence="3" type="ORF">PROFUN_12791</name>
</gene>
<accession>A0A2P6N6I3</accession>
<dbReference type="Proteomes" id="UP000241769">
    <property type="component" value="Unassembled WGS sequence"/>
</dbReference>
<dbReference type="PRINTS" id="PR00180">
    <property type="entry name" value="CRETINALDHBP"/>
</dbReference>
<dbReference type="Pfam" id="PF00650">
    <property type="entry name" value="CRAL_TRIO"/>
    <property type="match status" value="1"/>
</dbReference>
<comment type="caution">
    <text evidence="3">The sequence shown here is derived from an EMBL/GenBank/DDBJ whole genome shotgun (WGS) entry which is preliminary data.</text>
</comment>
<feature type="region of interest" description="Disordered" evidence="1">
    <location>
        <begin position="32"/>
        <end position="171"/>
    </location>
</feature>
<sequence length="427" mass="48115">MSSHVTGGFLWLRPKPLGTATMASLGEEVKIDTAESTTVSDERVAETAGTTTEEKMVEDVVSSYNQTEKNGDQNTDSRRDETEGEQLSQSNPLKLSDPHFQKQVEAALAEARQQETSKEEAHIAHHGEPFDTPTREERDSPSIRRQKSISVLGPTGFPSETGSTTQHAETSFDTSDPYYAYQVENENLILTAEENKAWDELFHLAKKEFSLLIPKTKRDVLKYLMAKKFNVEKALVAMYSYQNMKQMVMPGKITMQSVEAFLASGAVMSAPCARDKEGRKIIIVTPSLITSETDTLVARAKALLYITENEIDSVQSQRNGFSIIIDLRDASPTHFNRPSLKVILSVFEDAFPARFKQLYAVNAPWWLDIVYRVAKLFIKPKLRDRIVKVNQEELHNLVEPSQLPSSLGGTSSFDQKEWIETMKRMDR</sequence>